<accession>A0AB35ZCY1</accession>
<dbReference type="Proteomes" id="UP000390763">
    <property type="component" value="Unassembled WGS sequence"/>
</dbReference>
<feature type="region of interest" description="Disordered" evidence="1">
    <location>
        <begin position="1"/>
        <end position="20"/>
    </location>
</feature>
<name>A0AB35ZCY1_9BACT</name>
<evidence type="ECO:0000313" key="3">
    <source>
        <dbReference type="Proteomes" id="UP000390763"/>
    </source>
</evidence>
<dbReference type="AlphaFoldDB" id="A0AB35ZCY1"/>
<gene>
    <name evidence="2" type="ORF">F7D62_01415</name>
</gene>
<evidence type="ECO:0000256" key="1">
    <source>
        <dbReference type="SAM" id="MobiDB-lite"/>
    </source>
</evidence>
<sequence>MKIRNVKGSSKVSGRPPQPYSSWLNYWEIKANFSLDRNLLYNCPACGKAFYPKDFDGCHVQKASFFDWTWFIVPLCSSCNHSTEIMEIDNDVCMVPSPSNNID</sequence>
<organism evidence="2 3">
    <name type="scientific">Segatella copri</name>
    <dbReference type="NCBI Taxonomy" id="165179"/>
    <lineage>
        <taxon>Bacteria</taxon>
        <taxon>Pseudomonadati</taxon>
        <taxon>Bacteroidota</taxon>
        <taxon>Bacteroidia</taxon>
        <taxon>Bacteroidales</taxon>
        <taxon>Prevotellaceae</taxon>
        <taxon>Segatella</taxon>
    </lineage>
</organism>
<protein>
    <submittedName>
        <fullName evidence="2">Uncharacterized protein</fullName>
    </submittedName>
</protein>
<reference evidence="3" key="1">
    <citation type="submission" date="2019-09" db="EMBL/GenBank/DDBJ databases">
        <title>Distinct polysaccharide growth profiles of human intestinal Prevotella copri isolates.</title>
        <authorList>
            <person name="Fehlner-Peach H."/>
            <person name="Magnabosco C."/>
            <person name="Raghavan V."/>
            <person name="Scher J.U."/>
            <person name="Tett A."/>
            <person name="Cox L.M."/>
            <person name="Gottsegen C."/>
            <person name="Watters A."/>
            <person name="Wiltshire- Gordon J.D."/>
            <person name="Segata N."/>
            <person name="Bonneau R."/>
            <person name="Littman D.R."/>
        </authorList>
    </citation>
    <scope>NUCLEOTIDE SEQUENCE [LARGE SCALE GENOMIC DNA]</scope>
    <source>
        <strain evidence="3">iAK279</strain>
    </source>
</reference>
<evidence type="ECO:0000313" key="2">
    <source>
        <dbReference type="EMBL" id="MQO02795.1"/>
    </source>
</evidence>
<dbReference type="RefSeq" id="WP_153088256.1">
    <property type="nucleotide sequence ID" value="NZ_VZAO01000209.1"/>
</dbReference>
<comment type="caution">
    <text evidence="2">The sequence shown here is derived from an EMBL/GenBank/DDBJ whole genome shotgun (WGS) entry which is preliminary data.</text>
</comment>
<proteinExistence type="predicted"/>
<dbReference type="EMBL" id="VZBT01000013">
    <property type="protein sequence ID" value="MQO02795.1"/>
    <property type="molecule type" value="Genomic_DNA"/>
</dbReference>